<sequence>MSLLLAKVRKKNFPPFRVILHFLFSQSERTPNDIDPRAEEAHSPFPSRDLEGEAGGGRGCSRKCAMTPPQVTELPFLVASSGCPITRTRRSSMTTRIRILNLGEHFRITATKGIE</sequence>
<feature type="region of interest" description="Disordered" evidence="1">
    <location>
        <begin position="29"/>
        <end position="63"/>
    </location>
</feature>
<comment type="caution">
    <text evidence="2">The sequence shown here is derived from an EMBL/GenBank/DDBJ whole genome shotgun (WGS) entry which is preliminary data.</text>
</comment>
<evidence type="ECO:0000256" key="1">
    <source>
        <dbReference type="SAM" id="MobiDB-lite"/>
    </source>
</evidence>
<evidence type="ECO:0000313" key="3">
    <source>
        <dbReference type="Proteomes" id="UP001054837"/>
    </source>
</evidence>
<reference evidence="2 3" key="1">
    <citation type="submission" date="2021-06" db="EMBL/GenBank/DDBJ databases">
        <title>Caerostris darwini draft genome.</title>
        <authorList>
            <person name="Kono N."/>
            <person name="Arakawa K."/>
        </authorList>
    </citation>
    <scope>NUCLEOTIDE SEQUENCE [LARGE SCALE GENOMIC DNA]</scope>
</reference>
<dbReference type="EMBL" id="BPLQ01002657">
    <property type="protein sequence ID" value="GIX94803.1"/>
    <property type="molecule type" value="Genomic_DNA"/>
</dbReference>
<dbReference type="Proteomes" id="UP001054837">
    <property type="component" value="Unassembled WGS sequence"/>
</dbReference>
<dbReference type="AlphaFoldDB" id="A0AAV4PFJ1"/>
<keyword evidence="3" id="KW-1185">Reference proteome</keyword>
<gene>
    <name evidence="2" type="ORF">CDAR_211881</name>
</gene>
<organism evidence="2 3">
    <name type="scientific">Caerostris darwini</name>
    <dbReference type="NCBI Taxonomy" id="1538125"/>
    <lineage>
        <taxon>Eukaryota</taxon>
        <taxon>Metazoa</taxon>
        <taxon>Ecdysozoa</taxon>
        <taxon>Arthropoda</taxon>
        <taxon>Chelicerata</taxon>
        <taxon>Arachnida</taxon>
        <taxon>Araneae</taxon>
        <taxon>Araneomorphae</taxon>
        <taxon>Entelegynae</taxon>
        <taxon>Araneoidea</taxon>
        <taxon>Araneidae</taxon>
        <taxon>Caerostris</taxon>
    </lineage>
</organism>
<name>A0AAV4PFJ1_9ARAC</name>
<evidence type="ECO:0000313" key="2">
    <source>
        <dbReference type="EMBL" id="GIX94803.1"/>
    </source>
</evidence>
<protein>
    <submittedName>
        <fullName evidence="2">Uncharacterized protein</fullName>
    </submittedName>
</protein>
<proteinExistence type="predicted"/>
<accession>A0AAV4PFJ1</accession>
<feature type="compositionally biased region" description="Basic and acidic residues" evidence="1">
    <location>
        <begin position="30"/>
        <end position="42"/>
    </location>
</feature>